<evidence type="ECO:0000256" key="1">
    <source>
        <dbReference type="SAM" id="Phobius"/>
    </source>
</evidence>
<feature type="transmembrane region" description="Helical" evidence="1">
    <location>
        <begin position="12"/>
        <end position="30"/>
    </location>
</feature>
<organism evidence="2 3">
    <name type="scientific">Psychrobacillus faecigallinarum</name>
    <dbReference type="NCBI Taxonomy" id="2762235"/>
    <lineage>
        <taxon>Bacteria</taxon>
        <taxon>Bacillati</taxon>
        <taxon>Bacillota</taxon>
        <taxon>Bacilli</taxon>
        <taxon>Bacillales</taxon>
        <taxon>Bacillaceae</taxon>
        <taxon>Psychrobacillus</taxon>
    </lineage>
</organism>
<evidence type="ECO:0000313" key="2">
    <source>
        <dbReference type="EMBL" id="MBD7945283.1"/>
    </source>
</evidence>
<evidence type="ECO:0000313" key="3">
    <source>
        <dbReference type="Proteomes" id="UP000640786"/>
    </source>
</evidence>
<proteinExistence type="predicted"/>
<reference evidence="2 3" key="1">
    <citation type="submission" date="2020-08" db="EMBL/GenBank/DDBJ databases">
        <title>A Genomic Blueprint of the Chicken Gut Microbiome.</title>
        <authorList>
            <person name="Gilroy R."/>
            <person name="Ravi A."/>
            <person name="Getino M."/>
            <person name="Pursley I."/>
            <person name="Horton D.L."/>
            <person name="Alikhan N.-F."/>
            <person name="Baker D."/>
            <person name="Gharbi K."/>
            <person name="Hall N."/>
            <person name="Watson M."/>
            <person name="Adriaenssens E.M."/>
            <person name="Foster-Nyarko E."/>
            <person name="Jarju S."/>
            <person name="Secka A."/>
            <person name="Antonio M."/>
            <person name="Oren A."/>
            <person name="Chaudhuri R."/>
            <person name="La Ragione R.M."/>
            <person name="Hildebrand F."/>
            <person name="Pallen M.J."/>
        </authorList>
    </citation>
    <scope>NUCLEOTIDE SEQUENCE [LARGE SCALE GENOMIC DNA]</scope>
    <source>
        <strain evidence="2 3">Sa2BUA9</strain>
    </source>
</reference>
<evidence type="ECO:0008006" key="4">
    <source>
        <dbReference type="Google" id="ProtNLM"/>
    </source>
</evidence>
<dbReference type="Proteomes" id="UP000640786">
    <property type="component" value="Unassembled WGS sequence"/>
</dbReference>
<protein>
    <recommendedName>
        <fullName evidence="4">DUF4352 domain-containing protein</fullName>
    </recommendedName>
</protein>
<keyword evidence="3" id="KW-1185">Reference proteome</keyword>
<dbReference type="EMBL" id="JACSQO010000007">
    <property type="protein sequence ID" value="MBD7945283.1"/>
    <property type="molecule type" value="Genomic_DNA"/>
</dbReference>
<keyword evidence="1" id="KW-0472">Membrane</keyword>
<comment type="caution">
    <text evidence="2">The sequence shown here is derived from an EMBL/GenBank/DDBJ whole genome shotgun (WGS) entry which is preliminary data.</text>
</comment>
<keyword evidence="1" id="KW-0812">Transmembrane</keyword>
<dbReference type="RefSeq" id="WP_191697499.1">
    <property type="nucleotide sequence ID" value="NZ_JACSQO010000007.1"/>
</dbReference>
<accession>A0ABR8RBX9</accession>
<keyword evidence="1" id="KW-1133">Transmembrane helix</keyword>
<sequence length="144" mass="16031">MKEKLKNKEVLIAIALSVVIVFGIIVFVILDAKSTQTSYETAVLNDSNVTIDSLEITDNKQTFNILIENTSNESLSVYHTFRIESGGNTYKSELSLPKDFDINPNMSTTIKVDFKMPASALDEDNAKLIISNLSFSQDQVIHLN</sequence>
<name>A0ABR8RBX9_9BACI</name>
<gene>
    <name evidence="2" type="ORF">H9650_14245</name>
</gene>